<feature type="domain" description="ABC-type uncharacterised transport system" evidence="2">
    <location>
        <begin position="180"/>
        <end position="415"/>
    </location>
</feature>
<dbReference type="EMBL" id="JAENIL010000035">
    <property type="protein sequence ID" value="MBK1878790.1"/>
    <property type="molecule type" value="Genomic_DNA"/>
</dbReference>
<dbReference type="InterPro" id="IPR055396">
    <property type="entry name" value="DUF7088"/>
</dbReference>
<evidence type="ECO:0000259" key="2">
    <source>
        <dbReference type="Pfam" id="PF09822"/>
    </source>
</evidence>
<dbReference type="Proteomes" id="UP000617628">
    <property type="component" value="Unassembled WGS sequence"/>
</dbReference>
<feature type="transmembrane region" description="Helical" evidence="1">
    <location>
        <begin position="16"/>
        <end position="35"/>
    </location>
</feature>
<protein>
    <submittedName>
        <fullName evidence="4">GldG family protein</fullName>
    </submittedName>
</protein>
<proteinExistence type="predicted"/>
<evidence type="ECO:0000313" key="5">
    <source>
        <dbReference type="Proteomes" id="UP000617628"/>
    </source>
</evidence>
<dbReference type="AlphaFoldDB" id="A0A934S084"/>
<sequence length="486" mass="54884">MSHDHQPNRFTDRFQALLQIVLVFSILIAVNYIGMRTYQRHDLTEGNIYSLSPETRAYLAQLQQPIEAIVTISDNTDEPGLSDILKDVKLLLREYEYATRDQGKNRVTVEYLNIYSQTSRARALGIDSPNVIVFKSGERQSQVKINELYKIQDSEIREFLGENVFTRSILEVVETSEPILYFTTGHGEFSANDVTASTGASTLFNELKSRSFTTRTLDLSTAEEVPEDTSLIVVAAPKTRFLPQERLLLETYLNKRAGRVIILLEPGREHGLEDLFYEWGVLADDVLVVERDPNYVIEGGDLIIRNFAQHPVSEPLYQQGIPVITDRASSVREDPGRPIDDSLIVQELLATSSQSWGERQYQENLFPTYNSAIDLAGPIKIGAISERQVDSSLGISLPGGKLTVFGTSNFISNQRIQDSGNLYLILNAINYSVDRYTRLNIPPRPIKKVKLDLSIEQLHLARYLIWFAPPAVIGFLGLLVYLSRRN</sequence>
<evidence type="ECO:0000256" key="1">
    <source>
        <dbReference type="SAM" id="Phobius"/>
    </source>
</evidence>
<gene>
    <name evidence="4" type="ORF">JIN87_18050</name>
</gene>
<accession>A0A934S084</accession>
<keyword evidence="1" id="KW-0472">Membrane</keyword>
<organism evidence="4 5">
    <name type="scientific">Pelagicoccus mobilis</name>
    <dbReference type="NCBI Taxonomy" id="415221"/>
    <lineage>
        <taxon>Bacteria</taxon>
        <taxon>Pseudomonadati</taxon>
        <taxon>Verrucomicrobiota</taxon>
        <taxon>Opitutia</taxon>
        <taxon>Puniceicoccales</taxon>
        <taxon>Pelagicoccaceae</taxon>
        <taxon>Pelagicoccus</taxon>
    </lineage>
</organism>
<dbReference type="RefSeq" id="WP_200357004.1">
    <property type="nucleotide sequence ID" value="NZ_JAENIL010000035.1"/>
</dbReference>
<keyword evidence="5" id="KW-1185">Reference proteome</keyword>
<reference evidence="4" key="1">
    <citation type="submission" date="2021-01" db="EMBL/GenBank/DDBJ databases">
        <title>Modified the classification status of verrucomicrobia.</title>
        <authorList>
            <person name="Feng X."/>
        </authorList>
    </citation>
    <scope>NUCLEOTIDE SEQUENCE</scope>
    <source>
        <strain evidence="4">KCTC 13126</strain>
    </source>
</reference>
<dbReference type="Pfam" id="PF09822">
    <property type="entry name" value="ABC_transp_aux"/>
    <property type="match status" value="1"/>
</dbReference>
<comment type="caution">
    <text evidence="4">The sequence shown here is derived from an EMBL/GenBank/DDBJ whole genome shotgun (WGS) entry which is preliminary data.</text>
</comment>
<dbReference type="InterPro" id="IPR019196">
    <property type="entry name" value="ABC_transp_unknown"/>
</dbReference>
<feature type="transmembrane region" description="Helical" evidence="1">
    <location>
        <begin position="463"/>
        <end position="482"/>
    </location>
</feature>
<keyword evidence="1" id="KW-0812">Transmembrane</keyword>
<feature type="domain" description="DUF7088" evidence="3">
    <location>
        <begin position="46"/>
        <end position="145"/>
    </location>
</feature>
<evidence type="ECO:0000313" key="4">
    <source>
        <dbReference type="EMBL" id="MBK1878790.1"/>
    </source>
</evidence>
<keyword evidence="1" id="KW-1133">Transmembrane helix</keyword>
<evidence type="ECO:0000259" key="3">
    <source>
        <dbReference type="Pfam" id="PF23357"/>
    </source>
</evidence>
<dbReference type="Pfam" id="PF23357">
    <property type="entry name" value="DUF7088"/>
    <property type="match status" value="1"/>
</dbReference>
<name>A0A934S084_9BACT</name>